<dbReference type="EMBL" id="QEAQ01000132">
    <property type="protein sequence ID" value="TPX54947.1"/>
    <property type="molecule type" value="Genomic_DNA"/>
</dbReference>
<dbReference type="STRING" id="109895.A0A507DUR6"/>
<feature type="domain" description="DUF6593" evidence="2">
    <location>
        <begin position="153"/>
        <end position="298"/>
    </location>
</feature>
<comment type="caution">
    <text evidence="3">The sequence shown here is derived from an EMBL/GenBank/DDBJ whole genome shotgun (WGS) entry which is preliminary data.</text>
</comment>
<reference evidence="3 4" key="1">
    <citation type="journal article" date="2019" name="Sci. Rep.">
        <title>Comparative genomics of chytrid fungi reveal insights into the obligate biotrophic and pathogenic lifestyle of Synchytrium endobioticum.</title>
        <authorList>
            <person name="van de Vossenberg B.T.L.H."/>
            <person name="Warris S."/>
            <person name="Nguyen H.D.T."/>
            <person name="van Gent-Pelzer M.P.E."/>
            <person name="Joly D.L."/>
            <person name="van de Geest H.C."/>
            <person name="Bonants P.J.M."/>
            <person name="Smith D.S."/>
            <person name="Levesque C.A."/>
            <person name="van der Lee T.A.J."/>
        </authorList>
    </citation>
    <scope>NUCLEOTIDE SEQUENCE [LARGE SCALE GENOMIC DNA]</scope>
    <source>
        <strain evidence="3 4">CBS 809.83</strain>
    </source>
</reference>
<evidence type="ECO:0000313" key="3">
    <source>
        <dbReference type="EMBL" id="TPX54947.1"/>
    </source>
</evidence>
<evidence type="ECO:0000313" key="4">
    <source>
        <dbReference type="Proteomes" id="UP000318582"/>
    </source>
</evidence>
<dbReference type="AlphaFoldDB" id="A0A507DUR6"/>
<name>A0A507DUR6_9FUNG</name>
<evidence type="ECO:0000259" key="2">
    <source>
        <dbReference type="Pfam" id="PF20236"/>
    </source>
</evidence>
<keyword evidence="4" id="KW-1185">Reference proteome</keyword>
<dbReference type="InterPro" id="IPR046528">
    <property type="entry name" value="DUF6593"/>
</dbReference>
<accession>A0A507DUR6</accession>
<gene>
    <name evidence="3" type="ORF">PhCBS80983_g05672</name>
</gene>
<evidence type="ECO:0000256" key="1">
    <source>
        <dbReference type="SAM" id="MobiDB-lite"/>
    </source>
</evidence>
<proteinExistence type="predicted"/>
<feature type="region of interest" description="Disordered" evidence="1">
    <location>
        <begin position="1"/>
        <end position="25"/>
    </location>
</feature>
<organism evidence="3 4">
    <name type="scientific">Powellomyces hirtus</name>
    <dbReference type="NCBI Taxonomy" id="109895"/>
    <lineage>
        <taxon>Eukaryota</taxon>
        <taxon>Fungi</taxon>
        <taxon>Fungi incertae sedis</taxon>
        <taxon>Chytridiomycota</taxon>
        <taxon>Chytridiomycota incertae sedis</taxon>
        <taxon>Chytridiomycetes</taxon>
        <taxon>Spizellomycetales</taxon>
        <taxon>Powellomycetaceae</taxon>
        <taxon>Powellomyces</taxon>
    </lineage>
</organism>
<protein>
    <recommendedName>
        <fullName evidence="2">DUF6593 domain-containing protein</fullName>
    </recommendedName>
</protein>
<sequence length="301" mass="33438">MSTDDQSPPAYDGTTSDSTVRYPHDIKPGQHNINTQAYAVEGAASQGLYPNATEHYVPPTAEPASHNDTRYEMASANVPTAPPVASLPVQSGYQQNQYPNQYQQQQIQHQQPQYQQQGAQLQNVVPGTVFIGEPVTFHIYRQGWVSRDCRILQSDKKTVAYHIDYPRSFFGSWHVNMRRSGANGPTVFLITKSAMGSDFTIQDPVNPALTTKVVRSGGVIGKRKHAFAAFDGKQYAWKGAGLGGDLKLVCYPLKTVAAFYHRKKHAWAKEGRLEILPGGQHILDLVVATGFCVEEWERQNH</sequence>
<dbReference type="Pfam" id="PF20236">
    <property type="entry name" value="DUF6593"/>
    <property type="match status" value="1"/>
</dbReference>
<dbReference type="Proteomes" id="UP000318582">
    <property type="component" value="Unassembled WGS sequence"/>
</dbReference>